<keyword evidence="1" id="KW-1133">Transmembrane helix</keyword>
<name>A0A4R2JTP5_9PSEU</name>
<organism evidence="2 3">
    <name type="scientific">Actinocrispum wychmicini</name>
    <dbReference type="NCBI Taxonomy" id="1213861"/>
    <lineage>
        <taxon>Bacteria</taxon>
        <taxon>Bacillati</taxon>
        <taxon>Actinomycetota</taxon>
        <taxon>Actinomycetes</taxon>
        <taxon>Pseudonocardiales</taxon>
        <taxon>Pseudonocardiaceae</taxon>
        <taxon>Actinocrispum</taxon>
    </lineage>
</organism>
<comment type="caution">
    <text evidence="2">The sequence shown here is derived from an EMBL/GenBank/DDBJ whole genome shotgun (WGS) entry which is preliminary data.</text>
</comment>
<dbReference type="RefSeq" id="WP_132115807.1">
    <property type="nucleotide sequence ID" value="NZ_SLWS01000003.1"/>
</dbReference>
<dbReference type="AlphaFoldDB" id="A0A4R2JTP5"/>
<feature type="transmembrane region" description="Helical" evidence="1">
    <location>
        <begin position="29"/>
        <end position="49"/>
    </location>
</feature>
<keyword evidence="1" id="KW-0472">Membrane</keyword>
<evidence type="ECO:0000313" key="2">
    <source>
        <dbReference type="EMBL" id="TCO60658.1"/>
    </source>
</evidence>
<proteinExistence type="predicted"/>
<evidence type="ECO:0000313" key="3">
    <source>
        <dbReference type="Proteomes" id="UP000295680"/>
    </source>
</evidence>
<dbReference type="EMBL" id="SLWS01000003">
    <property type="protein sequence ID" value="TCO60658.1"/>
    <property type="molecule type" value="Genomic_DNA"/>
</dbReference>
<reference evidence="2 3" key="1">
    <citation type="submission" date="2019-03" db="EMBL/GenBank/DDBJ databases">
        <title>Genomic Encyclopedia of Type Strains, Phase IV (KMG-IV): sequencing the most valuable type-strain genomes for metagenomic binning, comparative biology and taxonomic classification.</title>
        <authorList>
            <person name="Goeker M."/>
        </authorList>
    </citation>
    <scope>NUCLEOTIDE SEQUENCE [LARGE SCALE GENOMIC DNA]</scope>
    <source>
        <strain evidence="2 3">DSM 45934</strain>
    </source>
</reference>
<keyword evidence="1" id="KW-0812">Transmembrane</keyword>
<evidence type="ECO:0000256" key="1">
    <source>
        <dbReference type="SAM" id="Phobius"/>
    </source>
</evidence>
<gene>
    <name evidence="2" type="ORF">EV192_103233</name>
</gene>
<keyword evidence="3" id="KW-1185">Reference proteome</keyword>
<sequence>MGQRSNDQGNQTPGVPDLPIVLSPRAIRLYFFAVLALGAVFAVVFLFAYGLGETDASRAQNQLNAIKTGGAVIIALGGALVLNLGARRQQTNEIMLWQKARDQSETLRASAVEQLGSDKAYCQIAGIHALKELAKYGKDQKDAVLAVLKAFRHHVEAANVRTEVDKAIVDLDSPA</sequence>
<accession>A0A4R2JTP5</accession>
<feature type="transmembrane region" description="Helical" evidence="1">
    <location>
        <begin position="69"/>
        <end position="86"/>
    </location>
</feature>
<dbReference type="Proteomes" id="UP000295680">
    <property type="component" value="Unassembled WGS sequence"/>
</dbReference>
<protein>
    <submittedName>
        <fullName evidence="2">Uncharacterized protein</fullName>
    </submittedName>
</protein>